<name>A0A0W0CFR8_CANGB</name>
<dbReference type="OMA" id="FDGFVWA"/>
<evidence type="ECO:0000313" key="6">
    <source>
        <dbReference type="EMBL" id="KTB00349.1"/>
    </source>
</evidence>
<dbReference type="EMBL" id="LLZZ01000139">
    <property type="protein sequence ID" value="KTB00349.1"/>
    <property type="molecule type" value="Genomic_DNA"/>
</dbReference>
<dbReference type="VEuPathDB" id="FungiDB:CAGL0M10615g"/>
<reference evidence="6 7" key="1">
    <citation type="submission" date="2015-10" db="EMBL/GenBank/DDBJ databases">
        <title>Draft genomes sequences of Candida glabrata isolates 1A, 1B, 2A, 2B, 3A and 3B.</title>
        <authorList>
            <person name="Haavelsrud O.E."/>
            <person name="Gaustad P."/>
        </authorList>
    </citation>
    <scope>NUCLEOTIDE SEQUENCE [LARGE SCALE GENOMIC DNA]</scope>
    <source>
        <strain evidence="6">910700640</strain>
    </source>
</reference>
<feature type="compositionally biased region" description="Basic residues" evidence="5">
    <location>
        <begin position="400"/>
        <end position="410"/>
    </location>
</feature>
<dbReference type="GO" id="GO:0032469">
    <property type="term" value="P:endoplasmic reticulum calcium ion homeostasis"/>
    <property type="evidence" value="ECO:0007669"/>
    <property type="project" value="InterPro"/>
</dbReference>
<comment type="subcellular location">
    <subcellularLocation>
        <location evidence="1">Membrane</location>
        <topology evidence="1">Single-pass membrane protein</topology>
    </subcellularLocation>
</comment>
<feature type="compositionally biased region" description="Basic and acidic residues" evidence="5">
    <location>
        <begin position="367"/>
        <end position="377"/>
    </location>
</feature>
<dbReference type="InterPro" id="IPR012879">
    <property type="entry name" value="CCDC47"/>
</dbReference>
<evidence type="ECO:0000256" key="4">
    <source>
        <dbReference type="ARBA" id="ARBA00023136"/>
    </source>
</evidence>
<keyword evidence="4" id="KW-0472">Membrane</keyword>
<feature type="compositionally biased region" description="Basic and acidic residues" evidence="5">
    <location>
        <begin position="388"/>
        <end position="399"/>
    </location>
</feature>
<evidence type="ECO:0000313" key="7">
    <source>
        <dbReference type="Proteomes" id="UP000054886"/>
    </source>
</evidence>
<evidence type="ECO:0000256" key="2">
    <source>
        <dbReference type="ARBA" id="ARBA00022692"/>
    </source>
</evidence>
<dbReference type="Pfam" id="PF07946">
    <property type="entry name" value="CCDC47"/>
    <property type="match status" value="1"/>
</dbReference>
<dbReference type="AlphaFoldDB" id="A0A0W0CFR8"/>
<dbReference type="VEuPathDB" id="FungiDB:GVI51_M10593"/>
<dbReference type="PhylomeDB" id="A0A0W0CFR8"/>
<evidence type="ECO:0000256" key="1">
    <source>
        <dbReference type="ARBA" id="ARBA00004167"/>
    </source>
</evidence>
<dbReference type="GO" id="GO:0005783">
    <property type="term" value="C:endoplasmic reticulum"/>
    <property type="evidence" value="ECO:0007669"/>
    <property type="project" value="InterPro"/>
</dbReference>
<proteinExistence type="predicted"/>
<dbReference type="GO" id="GO:0005509">
    <property type="term" value="F:calcium ion binding"/>
    <property type="evidence" value="ECO:0007669"/>
    <property type="project" value="InterPro"/>
</dbReference>
<dbReference type="PANTHER" id="PTHR12883">
    <property type="entry name" value="ADIPOCYTE-SPECIFIC PROTEIN 4-RELATED"/>
    <property type="match status" value="1"/>
</dbReference>
<dbReference type="VEuPathDB" id="FungiDB:B1J91_M10615g"/>
<evidence type="ECO:0000256" key="5">
    <source>
        <dbReference type="SAM" id="MobiDB-lite"/>
    </source>
</evidence>
<gene>
    <name evidence="6" type="ORF">AO440_004313</name>
</gene>
<dbReference type="VEuPathDB" id="FungiDB:GWK60_M10571"/>
<organism evidence="6 7">
    <name type="scientific">Candida glabrata</name>
    <name type="common">Yeast</name>
    <name type="synonym">Torulopsis glabrata</name>
    <dbReference type="NCBI Taxonomy" id="5478"/>
    <lineage>
        <taxon>Eukaryota</taxon>
        <taxon>Fungi</taxon>
        <taxon>Dikarya</taxon>
        <taxon>Ascomycota</taxon>
        <taxon>Saccharomycotina</taxon>
        <taxon>Saccharomycetes</taxon>
        <taxon>Saccharomycetales</taxon>
        <taxon>Saccharomycetaceae</taxon>
        <taxon>Nakaseomyces</taxon>
    </lineage>
</organism>
<accession>A0A0W0CFR8</accession>
<dbReference type="PANTHER" id="PTHR12883:SF0">
    <property type="entry name" value="PAT COMPLEX SUBUNIT CCDC47"/>
    <property type="match status" value="1"/>
</dbReference>
<evidence type="ECO:0000256" key="3">
    <source>
        <dbReference type="ARBA" id="ARBA00022989"/>
    </source>
</evidence>
<protein>
    <submittedName>
        <fullName evidence="6">UPF0674 endoplasmic reticulum membrane protein</fullName>
    </submittedName>
</protein>
<comment type="caution">
    <text evidence="6">The sequence shown here is derived from an EMBL/GenBank/DDBJ whole genome shotgun (WGS) entry which is preliminary data.</text>
</comment>
<sequence>MFGALSGMFEYINGLNAHYAALSYEEQKAMTIVERLSIYNWSFELCALGLLALVVLAYKVGTSINVGKAKKVMTSVNSFLNDELCFAKVGIVDPRFPTRMYNSERQNTWFTTFATGRSAIASIRVNLHLPPLNNPFTLFIEGILAYAFPVLKSKELESFIEVVIRPNGIHFGSTTQELTNDKLKARKDILAKFKFITAVVNKHVMNEVRDDHYFLSLCATTDNDALPQEYVFMSEMNQLNGFITNYLSKTKTPLNEALKQSNRILEFIAFTDLPSDKPFSVEEWNEETHDPRILIRTAVPNSTAELEALNKLISVAVEVYDNYTAELSTKGFAYVTNDMLKKSNNMRTQELEKLVKAAKMKALEEAKEKKLAEEKERRRQLKGTTEQQKLDQKMKEKRERRQRNKQKVRM</sequence>
<feature type="region of interest" description="Disordered" evidence="5">
    <location>
        <begin position="367"/>
        <end position="410"/>
    </location>
</feature>
<dbReference type="GO" id="GO:0016020">
    <property type="term" value="C:membrane"/>
    <property type="evidence" value="ECO:0007669"/>
    <property type="project" value="UniProtKB-SubCell"/>
</dbReference>
<dbReference type="VEuPathDB" id="FungiDB:GW608_M10571"/>
<keyword evidence="3" id="KW-1133">Transmembrane helix</keyword>
<dbReference type="Proteomes" id="UP000054886">
    <property type="component" value="Unassembled WGS sequence"/>
</dbReference>
<keyword evidence="2" id="KW-0812">Transmembrane</keyword>